<keyword evidence="3 6" id="KW-0808">Transferase</keyword>
<name>A0ABS9EBH1_9FLAO</name>
<dbReference type="Gene3D" id="3.90.550.10">
    <property type="entry name" value="Spore Coat Polysaccharide Biosynthesis Protein SpsA, Chain A"/>
    <property type="match status" value="1"/>
</dbReference>
<feature type="domain" description="Glycosyltransferase 2-like" evidence="5">
    <location>
        <begin position="41"/>
        <end position="174"/>
    </location>
</feature>
<dbReference type="InterPro" id="IPR029044">
    <property type="entry name" value="Nucleotide-diphossugar_trans"/>
</dbReference>
<dbReference type="PANTHER" id="PTHR43630:SF1">
    <property type="entry name" value="POLY-BETA-1,6-N-ACETYL-D-GLUCOSAMINE SYNTHASE"/>
    <property type="match status" value="1"/>
</dbReference>
<dbReference type="GO" id="GO:0016757">
    <property type="term" value="F:glycosyltransferase activity"/>
    <property type="evidence" value="ECO:0007669"/>
    <property type="project" value="UniProtKB-KW"/>
</dbReference>
<evidence type="ECO:0000313" key="7">
    <source>
        <dbReference type="Proteomes" id="UP001179363"/>
    </source>
</evidence>
<dbReference type="SUPFAM" id="SSF53448">
    <property type="entry name" value="Nucleotide-diphospho-sugar transferases"/>
    <property type="match status" value="1"/>
</dbReference>
<keyword evidence="2 6" id="KW-0328">Glycosyltransferase</keyword>
<gene>
    <name evidence="6" type="ORF">L1I30_00955</name>
</gene>
<dbReference type="EMBL" id="JAKGTH010000006">
    <property type="protein sequence ID" value="MCF4100223.1"/>
    <property type="molecule type" value="Genomic_DNA"/>
</dbReference>
<dbReference type="RefSeq" id="WP_236132374.1">
    <property type="nucleotide sequence ID" value="NZ_JAKGTH010000006.1"/>
</dbReference>
<keyword evidence="7" id="KW-1185">Reference proteome</keyword>
<protein>
    <submittedName>
        <fullName evidence="6">Glycosyltransferase</fullName>
        <ecNumber evidence="6">2.4.-.-</ecNumber>
    </submittedName>
</protein>
<evidence type="ECO:0000259" key="5">
    <source>
        <dbReference type="Pfam" id="PF00535"/>
    </source>
</evidence>
<keyword evidence="4" id="KW-0812">Transmembrane</keyword>
<dbReference type="Proteomes" id="UP001179363">
    <property type="component" value="Unassembled WGS sequence"/>
</dbReference>
<keyword evidence="4" id="KW-1133">Transmembrane helix</keyword>
<sequence length="375" mass="42304">MIVLLVLISTLYAFLLVSLFLGWRKIPLTRLQHLAPTANFSIVIPFRNEAENLPQLLESISILEYSSKKFEILLIDDASEDDSYNICSTFIKTHHDFNIQVLKNIRSSNSPKKDAITIAIESAKFEYIITTDADCQVPKKWLQAFNEGLQSKSADMLAGPVAYISDNSSWLTIFQDLDLVSLQIAGAGSFGLKKAFLCNGANLCYRKTAFEEVDGFSGNEQISSGDDVFLLQKFVAENKKVSFLKNEKAIVLTSPQPTLKELLSQRIRWAAKTHAYKSVFSKLIGISVLLMNLSIVVAFLLTLTGTFPITWLAFLFLLKFNIDFILLQQAAYFFGKKGILSSYFWSSILYPFFSTYVAIASLFKGFEWKGRNFNR</sequence>
<evidence type="ECO:0000256" key="2">
    <source>
        <dbReference type="ARBA" id="ARBA00022676"/>
    </source>
</evidence>
<feature type="transmembrane region" description="Helical" evidence="4">
    <location>
        <begin position="339"/>
        <end position="363"/>
    </location>
</feature>
<evidence type="ECO:0000256" key="1">
    <source>
        <dbReference type="ARBA" id="ARBA00006739"/>
    </source>
</evidence>
<accession>A0ABS9EBH1</accession>
<organism evidence="6 7">
    <name type="scientific">Gillisia lutea</name>
    <dbReference type="NCBI Taxonomy" id="2909668"/>
    <lineage>
        <taxon>Bacteria</taxon>
        <taxon>Pseudomonadati</taxon>
        <taxon>Bacteroidota</taxon>
        <taxon>Flavobacteriia</taxon>
        <taxon>Flavobacteriales</taxon>
        <taxon>Flavobacteriaceae</taxon>
        <taxon>Gillisia</taxon>
    </lineage>
</organism>
<dbReference type="Pfam" id="PF00535">
    <property type="entry name" value="Glycos_transf_2"/>
    <property type="match status" value="1"/>
</dbReference>
<dbReference type="EC" id="2.4.-.-" evidence="6"/>
<comment type="caution">
    <text evidence="6">The sequence shown here is derived from an EMBL/GenBank/DDBJ whole genome shotgun (WGS) entry which is preliminary data.</text>
</comment>
<dbReference type="CDD" id="cd04192">
    <property type="entry name" value="GT_2_like_e"/>
    <property type="match status" value="1"/>
</dbReference>
<keyword evidence="4" id="KW-0472">Membrane</keyword>
<evidence type="ECO:0000256" key="3">
    <source>
        <dbReference type="ARBA" id="ARBA00022679"/>
    </source>
</evidence>
<dbReference type="InterPro" id="IPR001173">
    <property type="entry name" value="Glyco_trans_2-like"/>
</dbReference>
<proteinExistence type="inferred from homology"/>
<dbReference type="PANTHER" id="PTHR43630">
    <property type="entry name" value="POLY-BETA-1,6-N-ACETYL-D-GLUCOSAMINE SYNTHASE"/>
    <property type="match status" value="1"/>
</dbReference>
<comment type="similarity">
    <text evidence="1">Belongs to the glycosyltransferase 2 family.</text>
</comment>
<evidence type="ECO:0000256" key="4">
    <source>
        <dbReference type="SAM" id="Phobius"/>
    </source>
</evidence>
<feature type="transmembrane region" description="Helical" evidence="4">
    <location>
        <begin position="6"/>
        <end position="23"/>
    </location>
</feature>
<evidence type="ECO:0000313" key="6">
    <source>
        <dbReference type="EMBL" id="MCF4100223.1"/>
    </source>
</evidence>
<reference evidence="6" key="1">
    <citation type="submission" date="2022-01" db="EMBL/GenBank/DDBJ databases">
        <title>Gillisia lutea sp. nov., isolated from marine plastic residues from the Malvarosa beach (Valencia, Spain).</title>
        <authorList>
            <person name="Vidal-Verdu A."/>
            <person name="Molina-Menor E."/>
            <person name="Satari L."/>
            <person name="Pascual J."/>
            <person name="Pereto J."/>
            <person name="Porcar M."/>
        </authorList>
    </citation>
    <scope>NUCLEOTIDE SEQUENCE</scope>
    <source>
        <strain evidence="6">M10.2A</strain>
    </source>
</reference>